<evidence type="ECO:0000313" key="4">
    <source>
        <dbReference type="Proteomes" id="UP000009168"/>
    </source>
</evidence>
<feature type="coiled-coil region" evidence="1">
    <location>
        <begin position="774"/>
        <end position="808"/>
    </location>
</feature>
<feature type="region of interest" description="Disordered" evidence="2">
    <location>
        <begin position="375"/>
        <end position="394"/>
    </location>
</feature>
<organism evidence="3 4">
    <name type="scientific">Tetrahymena thermophila (strain SB210)</name>
    <dbReference type="NCBI Taxonomy" id="312017"/>
    <lineage>
        <taxon>Eukaryota</taxon>
        <taxon>Sar</taxon>
        <taxon>Alveolata</taxon>
        <taxon>Ciliophora</taxon>
        <taxon>Intramacronucleata</taxon>
        <taxon>Oligohymenophorea</taxon>
        <taxon>Hymenostomatida</taxon>
        <taxon>Tetrahymenina</taxon>
        <taxon>Tetrahymenidae</taxon>
        <taxon>Tetrahymena</taxon>
    </lineage>
</organism>
<dbReference type="InParanoid" id="Q22RX8"/>
<feature type="compositionally biased region" description="Polar residues" evidence="2">
    <location>
        <begin position="587"/>
        <end position="601"/>
    </location>
</feature>
<feature type="compositionally biased region" description="Low complexity" evidence="2">
    <location>
        <begin position="493"/>
        <end position="507"/>
    </location>
</feature>
<sequence>MLTQRINDQAQSVSQNRGVGNMRVNLNSVNPYFQYETISKGVKDERLGNNYKYTQNSLQNYSMNDMDIHRVSNANKINLQSNDLLQYKKLLPPNQTERTYTNTSSLSIPLNNISQQADQRRSDQMLAIPSIVCFNCSTALHLNELKQHHADRCVRENPQIDGLDLNKALKQIDNKLERINAYFASLLKEQKLLEIKERRALVLKEVIQRALHCDNQSIFTQLQTELEQEFPSSFSQILSDYLSCHAHQIKNIIKLKLSVLSNTCKSTSPLKLNTSNNNFYLLQNFNSALPSQSQRVQSEATPRNLVLNNTEMNIQKPTFSDQGFLSPQSNSKQLQGILKKPEVNVNADSKNLNLFNKYLSNQLQTIVNVQKNEIKNDNQKGNTKSISQPNQSAVNLESNSSASYYLLSQSNANLNQVNNFSTTQQNIKYIPTFQINLNQQNINNNQSISNPASSSRNNLNVKDTSNNQSKILQEYYQNQQTPANQNALSLSTLNQNNNSINSNQLTQMNGLNSPQRFTFANNQSQTFQNTIDTTNSPYLLINQPSFSTQISNNGSQSASLAEKTSMGQQQLFFPPQLHLKQNSYEYTSNNSTKQSLSTNTPSSYQNKNTENNNNSNSNINIYSSRLVMQNQQRSVSPQFNLAQQSLQNQHDEKIKNYLLTDRMADKLSSPQNNLLYPKPYFNSPQAFNNNQQELVLKNITQNDQQQQQQQQGRSFKSQRILNFDIKDLGKINVEPKANNFEESVKKSLNSNNCSTYQTSISTDQVSSQSISLSKNELINKLMKKQKDLQNLQLLSQQLKSTYESHQEDLNKVYSINQFSKSKSPNPSQRQQVSHNSSIANYNNENIQSILLKQQISSNSNSTEITQILSPGYVGSMNEILSEEDKNLQSIFYNICLTEKMNIPKNHLAHKLPISLLFKEALEMNIKGEEQMRYFIQYAFENATTYIDIDKLKKSNKNQIFKNNLANKLLTQLNQ</sequence>
<dbReference type="GeneID" id="7846044"/>
<evidence type="ECO:0000256" key="1">
    <source>
        <dbReference type="SAM" id="Coils"/>
    </source>
</evidence>
<protein>
    <submittedName>
        <fullName evidence="3">Uncharacterized protein</fullName>
    </submittedName>
</protein>
<dbReference type="OrthoDB" id="298148at2759"/>
<dbReference type="AlphaFoldDB" id="Q22RX8"/>
<evidence type="ECO:0000256" key="2">
    <source>
        <dbReference type="SAM" id="MobiDB-lite"/>
    </source>
</evidence>
<feature type="region of interest" description="Disordered" evidence="2">
    <location>
        <begin position="587"/>
        <end position="618"/>
    </location>
</feature>
<feature type="compositionally biased region" description="Low complexity" evidence="2">
    <location>
        <begin position="602"/>
        <end position="618"/>
    </location>
</feature>
<feature type="compositionally biased region" description="Polar residues" evidence="2">
    <location>
        <begin position="379"/>
        <end position="394"/>
    </location>
</feature>
<reference evidence="4" key="1">
    <citation type="journal article" date="2006" name="PLoS Biol.">
        <title>Macronuclear genome sequence of the ciliate Tetrahymena thermophila, a model eukaryote.</title>
        <authorList>
            <person name="Eisen J.A."/>
            <person name="Coyne R.S."/>
            <person name="Wu M."/>
            <person name="Wu D."/>
            <person name="Thiagarajan M."/>
            <person name="Wortman J.R."/>
            <person name="Badger J.H."/>
            <person name="Ren Q."/>
            <person name="Amedeo P."/>
            <person name="Jones K.M."/>
            <person name="Tallon L.J."/>
            <person name="Delcher A.L."/>
            <person name="Salzberg S.L."/>
            <person name="Silva J.C."/>
            <person name="Haas B.J."/>
            <person name="Majoros W.H."/>
            <person name="Farzad M."/>
            <person name="Carlton J.M."/>
            <person name="Smith R.K. Jr."/>
            <person name="Garg J."/>
            <person name="Pearlman R.E."/>
            <person name="Karrer K.M."/>
            <person name="Sun L."/>
            <person name="Manning G."/>
            <person name="Elde N.C."/>
            <person name="Turkewitz A.P."/>
            <person name="Asai D.J."/>
            <person name="Wilkes D.E."/>
            <person name="Wang Y."/>
            <person name="Cai H."/>
            <person name="Collins K."/>
            <person name="Stewart B.A."/>
            <person name="Lee S.R."/>
            <person name="Wilamowska K."/>
            <person name="Weinberg Z."/>
            <person name="Ruzzo W.L."/>
            <person name="Wloga D."/>
            <person name="Gaertig J."/>
            <person name="Frankel J."/>
            <person name="Tsao C.-C."/>
            <person name="Gorovsky M.A."/>
            <person name="Keeling P.J."/>
            <person name="Waller R.F."/>
            <person name="Patron N.J."/>
            <person name="Cherry J.M."/>
            <person name="Stover N.A."/>
            <person name="Krieger C.J."/>
            <person name="del Toro C."/>
            <person name="Ryder H.F."/>
            <person name="Williamson S.C."/>
            <person name="Barbeau R.A."/>
            <person name="Hamilton E.P."/>
            <person name="Orias E."/>
        </authorList>
    </citation>
    <scope>NUCLEOTIDE SEQUENCE [LARGE SCALE GENOMIC DNA]</scope>
    <source>
        <strain evidence="4">SB210</strain>
    </source>
</reference>
<dbReference type="EMBL" id="GG662845">
    <property type="protein sequence ID" value="EAR87994.1"/>
    <property type="molecule type" value="Genomic_DNA"/>
</dbReference>
<evidence type="ECO:0000313" key="3">
    <source>
        <dbReference type="EMBL" id="EAR87994.1"/>
    </source>
</evidence>
<feature type="region of interest" description="Disordered" evidence="2">
    <location>
        <begin position="493"/>
        <end position="515"/>
    </location>
</feature>
<proteinExistence type="predicted"/>
<dbReference type="KEGG" id="tet:TTHERM_00011600"/>
<dbReference type="Proteomes" id="UP000009168">
    <property type="component" value="Unassembled WGS sequence"/>
</dbReference>
<name>Q22RX8_TETTS</name>
<keyword evidence="4" id="KW-1185">Reference proteome</keyword>
<keyword evidence="1" id="KW-0175">Coiled coil</keyword>
<gene>
    <name evidence="3" type="ORF">TTHERM_00011600</name>
</gene>
<accession>Q22RX8</accession>
<dbReference type="RefSeq" id="XP_001008239.1">
    <property type="nucleotide sequence ID" value="XM_001008239.1"/>
</dbReference>
<dbReference type="HOGENOM" id="CLU_304956_0_0_1"/>